<accession>A0A370HF58</accession>
<dbReference type="InterPro" id="IPR036188">
    <property type="entry name" value="FAD/NAD-bd_sf"/>
</dbReference>
<dbReference type="STRING" id="1210089.GCA_001613165_07686"/>
<dbReference type="PANTHER" id="PTHR39757:SF5">
    <property type="entry name" value="OS02G0190600 PROTEIN"/>
    <property type="match status" value="1"/>
</dbReference>
<name>A0A370HF58_9NOCA</name>
<dbReference type="PANTHER" id="PTHR39757">
    <property type="match status" value="1"/>
</dbReference>
<dbReference type="OrthoDB" id="537501at2"/>
<reference evidence="1 2" key="1">
    <citation type="submission" date="2018-07" db="EMBL/GenBank/DDBJ databases">
        <title>Genomic Encyclopedia of Type Strains, Phase IV (KMG-IV): sequencing the most valuable type-strain genomes for metagenomic binning, comparative biology and taxonomic classification.</title>
        <authorList>
            <person name="Goeker M."/>
        </authorList>
    </citation>
    <scope>NUCLEOTIDE SEQUENCE [LARGE SCALE GENOMIC DNA]</scope>
    <source>
        <strain evidence="1 2">DSM 44952</strain>
    </source>
</reference>
<comment type="caution">
    <text evidence="1">The sequence shown here is derived from an EMBL/GenBank/DDBJ whole genome shotgun (WGS) entry which is preliminary data.</text>
</comment>
<dbReference type="AlphaFoldDB" id="A0A370HF58"/>
<keyword evidence="2" id="KW-1185">Reference proteome</keyword>
<dbReference type="SUPFAM" id="SSF51905">
    <property type="entry name" value="FAD/NAD(P)-binding domain"/>
    <property type="match status" value="1"/>
</dbReference>
<dbReference type="Pfam" id="PF05834">
    <property type="entry name" value="Lycopene_cycl"/>
    <property type="match status" value="1"/>
</dbReference>
<evidence type="ECO:0000313" key="2">
    <source>
        <dbReference type="Proteomes" id="UP000255355"/>
    </source>
</evidence>
<evidence type="ECO:0000313" key="1">
    <source>
        <dbReference type="EMBL" id="RDI55665.1"/>
    </source>
</evidence>
<protein>
    <submittedName>
        <fullName evidence="1">Lycopene beta-cyclase</fullName>
    </submittedName>
</protein>
<organism evidence="1 2">
    <name type="scientific">Nocardia mexicana</name>
    <dbReference type="NCBI Taxonomy" id="279262"/>
    <lineage>
        <taxon>Bacteria</taxon>
        <taxon>Bacillati</taxon>
        <taxon>Actinomycetota</taxon>
        <taxon>Actinomycetes</taxon>
        <taxon>Mycobacteriales</taxon>
        <taxon>Nocardiaceae</taxon>
        <taxon>Nocardia</taxon>
    </lineage>
</organism>
<sequence>MTTDLLVCGLGPAGRALAHRAPAHGLSVTAVDPNPARRWNATYGAWEDELPDWVATATVAATIARPAVWGTRRFELDRRYVVFDVAALQISMDLGDARVVADRVAEIGRSRRGAKSPEWVRLSSGAVLTAHRVIDARGLTRSPARAEQTAYGVVVSRDLWAEPLFMDWRPDNGAAPDETPSFLYAIPLDADRYLLEETCLAGRPALSGAQLRQRLRARLRCRGIELGGDEAVEHVRFPVQGGRPGARRFGAAGGQLHPATGYSVAASLAAADPLASGSSIWPVSARAVHGLRSAGLRALLALPPADLPRFFDAFFDLPPNLQRAYLSGRDDLPGTAHAMSTLFRNLPWHLRRTLVTGTLGLSR</sequence>
<dbReference type="EMBL" id="QQAZ01000001">
    <property type="protein sequence ID" value="RDI55665.1"/>
    <property type="molecule type" value="Genomic_DNA"/>
</dbReference>
<gene>
    <name evidence="1" type="ORF">DFR68_101499</name>
</gene>
<dbReference type="Proteomes" id="UP000255355">
    <property type="component" value="Unassembled WGS sequence"/>
</dbReference>
<proteinExistence type="predicted"/>
<dbReference type="RefSeq" id="WP_084520432.1">
    <property type="nucleotide sequence ID" value="NZ_QQAZ01000001.1"/>
</dbReference>